<keyword evidence="6" id="KW-1133">Transmembrane helix</keyword>
<evidence type="ECO:0000256" key="3">
    <source>
        <dbReference type="ARBA" id="ARBA00023054"/>
    </source>
</evidence>
<evidence type="ECO:0000256" key="4">
    <source>
        <dbReference type="ARBA" id="ARBA00023172"/>
    </source>
</evidence>
<feature type="coiled-coil region" evidence="5">
    <location>
        <begin position="33"/>
        <end position="74"/>
    </location>
</feature>
<evidence type="ECO:0000256" key="2">
    <source>
        <dbReference type="ARBA" id="ARBA00009840"/>
    </source>
</evidence>
<feature type="transmembrane region" description="Helical" evidence="6">
    <location>
        <begin position="6"/>
        <end position="25"/>
    </location>
</feature>
<keyword evidence="8" id="KW-1185">Reference proteome</keyword>
<keyword evidence="6" id="KW-0472">Membrane</keyword>
<comment type="function">
    <text evidence="1">Involved in DNA recombination.</text>
</comment>
<name>A0A7S7SNI4_PALFE</name>
<protein>
    <submittedName>
        <fullName evidence="7">DNA recombination protein RmuC</fullName>
    </submittedName>
</protein>
<reference evidence="7 8" key="1">
    <citation type="submission" date="2020-10" db="EMBL/GenBank/DDBJ databases">
        <title>Complete genome sequence of Paludibaculum fermentans P105T, a facultatively anaerobic acidobacterium capable of dissimilatory Fe(III) reduction.</title>
        <authorList>
            <person name="Dedysh S.N."/>
            <person name="Beletsky A.V."/>
            <person name="Kulichevskaya I.S."/>
            <person name="Mardanov A.V."/>
            <person name="Ravin N.V."/>
        </authorList>
    </citation>
    <scope>NUCLEOTIDE SEQUENCE [LARGE SCALE GENOMIC DNA]</scope>
    <source>
        <strain evidence="7 8">P105</strain>
    </source>
</reference>
<accession>A0A7S7SNI4</accession>
<keyword evidence="6" id="KW-0812">Transmembrane</keyword>
<dbReference type="EMBL" id="CP063849">
    <property type="protein sequence ID" value="QOY90953.1"/>
    <property type="molecule type" value="Genomic_DNA"/>
</dbReference>
<dbReference type="KEGG" id="pfer:IRI77_13695"/>
<dbReference type="PANTHER" id="PTHR30563:SF0">
    <property type="entry name" value="DNA RECOMBINATION PROTEIN RMUC"/>
    <property type="match status" value="1"/>
</dbReference>
<keyword evidence="4" id="KW-0233">DNA recombination</keyword>
<gene>
    <name evidence="7" type="primary">rmuC</name>
    <name evidence="7" type="ORF">IRI77_13695</name>
</gene>
<proteinExistence type="inferred from homology"/>
<dbReference type="AlphaFoldDB" id="A0A7S7SNI4"/>
<dbReference type="GO" id="GO:0006310">
    <property type="term" value="P:DNA recombination"/>
    <property type="evidence" value="ECO:0007669"/>
    <property type="project" value="UniProtKB-KW"/>
</dbReference>
<dbReference type="InterPro" id="IPR003798">
    <property type="entry name" value="DNA_recombination_RmuC"/>
</dbReference>
<sequence>MEPIFLLGILLIGLIFGGILTSLLVKGSRGPNLAASEAELAEFKARIEERDNAIKDLRKQVEDERAVAAKLQEHLLEAVGARTAAEERALAIPRMDAMLTEKDRAISALLEEGANLKARHASLLTRLDEAEKSQADKLRSLEEAQAKLAETFKGVAAEALASNNQNFLTLAETAFQKAQESNKGDLDVRQKSIEETLTPLREALTRIEKDRTSAYAGLSEQISLLHSAQAKVEAETGKLVNALRSPGVRGRWGEMQLRRVVEMAGMVEYCDFEEQVSVETEGGRLRPDMIIRLPNHRVIVIDAKVSLAAYLDSLELADDNERAGKLAEHAQQVRQHVQRLSGKAYWDQFDHAPDFVVAFLPGETYFSAALQKDPELIEFGVENKVLLATPTTLIALLKAVAYGWRQEKLTQNAQEISDLGKELYDRLRVFAAHMDGVRGGLDRSVDAYNKAVGSLEGRVLVSARRFKELSAGTGEDIPAAEIVEKTPRPLQTPELAMLAAATTNGALVIE</sequence>
<dbReference type="Pfam" id="PF02646">
    <property type="entry name" value="RmuC"/>
    <property type="match status" value="1"/>
</dbReference>
<evidence type="ECO:0000256" key="6">
    <source>
        <dbReference type="SAM" id="Phobius"/>
    </source>
</evidence>
<dbReference type="Proteomes" id="UP000593892">
    <property type="component" value="Chromosome"/>
</dbReference>
<dbReference type="PANTHER" id="PTHR30563">
    <property type="entry name" value="DNA RECOMBINATION PROTEIN RMUC"/>
    <property type="match status" value="1"/>
</dbReference>
<evidence type="ECO:0000256" key="5">
    <source>
        <dbReference type="SAM" id="Coils"/>
    </source>
</evidence>
<dbReference type="RefSeq" id="WP_194452610.1">
    <property type="nucleotide sequence ID" value="NZ_CP063849.1"/>
</dbReference>
<evidence type="ECO:0000256" key="1">
    <source>
        <dbReference type="ARBA" id="ARBA00003416"/>
    </source>
</evidence>
<evidence type="ECO:0000313" key="7">
    <source>
        <dbReference type="EMBL" id="QOY90953.1"/>
    </source>
</evidence>
<organism evidence="7 8">
    <name type="scientific">Paludibaculum fermentans</name>
    <dbReference type="NCBI Taxonomy" id="1473598"/>
    <lineage>
        <taxon>Bacteria</taxon>
        <taxon>Pseudomonadati</taxon>
        <taxon>Acidobacteriota</taxon>
        <taxon>Terriglobia</taxon>
        <taxon>Bryobacterales</taxon>
        <taxon>Bryobacteraceae</taxon>
        <taxon>Paludibaculum</taxon>
    </lineage>
</organism>
<comment type="similarity">
    <text evidence="2">Belongs to the RmuC family.</text>
</comment>
<evidence type="ECO:0000313" key="8">
    <source>
        <dbReference type="Proteomes" id="UP000593892"/>
    </source>
</evidence>
<keyword evidence="3 5" id="KW-0175">Coiled coil</keyword>